<evidence type="ECO:0000256" key="1">
    <source>
        <dbReference type="ARBA" id="ARBA00004141"/>
    </source>
</evidence>
<feature type="transmembrane region" description="Helical" evidence="14">
    <location>
        <begin position="7"/>
        <end position="26"/>
    </location>
</feature>
<evidence type="ECO:0000256" key="10">
    <source>
        <dbReference type="ARBA" id="ARBA00022824"/>
    </source>
</evidence>
<evidence type="ECO:0000256" key="2">
    <source>
        <dbReference type="ARBA" id="ARBA00004240"/>
    </source>
</evidence>
<dbReference type="EMBL" id="UZAN01043562">
    <property type="protein sequence ID" value="VDP78658.1"/>
    <property type="molecule type" value="Genomic_DNA"/>
</dbReference>
<dbReference type="Pfam" id="PF13414">
    <property type="entry name" value="TPR_11"/>
    <property type="match status" value="1"/>
</dbReference>
<dbReference type="GO" id="GO:0004169">
    <property type="term" value="F:dolichyl-phosphate-mannose-protein mannosyltransferase activity"/>
    <property type="evidence" value="ECO:0007669"/>
    <property type="project" value="UniProtKB-EC"/>
</dbReference>
<evidence type="ECO:0000313" key="16">
    <source>
        <dbReference type="EMBL" id="VDP78658.1"/>
    </source>
</evidence>
<keyword evidence="17" id="KW-1185">Reference proteome</keyword>
<evidence type="ECO:0000256" key="7">
    <source>
        <dbReference type="ARBA" id="ARBA00022692"/>
    </source>
</evidence>
<keyword evidence="8" id="KW-0677">Repeat</keyword>
<dbReference type="InterPro" id="IPR011990">
    <property type="entry name" value="TPR-like_helical_dom_sf"/>
</dbReference>
<comment type="subcellular location">
    <subcellularLocation>
        <location evidence="2">Endoplasmic reticulum</location>
    </subcellularLocation>
    <subcellularLocation>
        <location evidence="1">Membrane</location>
        <topology evidence="1">Multi-pass membrane protein</topology>
    </subcellularLocation>
</comment>
<evidence type="ECO:0000256" key="4">
    <source>
        <dbReference type="ARBA" id="ARBA00007882"/>
    </source>
</evidence>
<proteinExistence type="inferred from homology"/>
<dbReference type="InterPro" id="IPR019734">
    <property type="entry name" value="TPR_rpt"/>
</dbReference>
<dbReference type="SMART" id="SM00028">
    <property type="entry name" value="TPR"/>
    <property type="match status" value="5"/>
</dbReference>
<keyword evidence="9 13" id="KW-0802">TPR repeat</keyword>
<dbReference type="PANTHER" id="PTHR44395">
    <property type="match status" value="1"/>
</dbReference>
<dbReference type="Pfam" id="PF13432">
    <property type="entry name" value="TPR_16"/>
    <property type="match status" value="1"/>
</dbReference>
<accession>A0A183AHW5</accession>
<dbReference type="GO" id="GO:0005783">
    <property type="term" value="C:endoplasmic reticulum"/>
    <property type="evidence" value="ECO:0007669"/>
    <property type="project" value="UniProtKB-SubCell"/>
</dbReference>
<protein>
    <recommendedName>
        <fullName evidence="5">dolichyl-phosphate-mannose--protein mannosyltransferase</fullName>
        <ecNumber evidence="5">2.4.1.109</ecNumber>
    </recommendedName>
</protein>
<dbReference type="Proteomes" id="UP000272942">
    <property type="component" value="Unassembled WGS sequence"/>
</dbReference>
<feature type="transmembrane region" description="Helical" evidence="14">
    <location>
        <begin position="197"/>
        <end position="218"/>
    </location>
</feature>
<comment type="similarity">
    <text evidence="4">Belongs to the TMTC family.</text>
</comment>
<dbReference type="AlphaFoldDB" id="A0A183AHW5"/>
<reference evidence="16 17" key="2">
    <citation type="submission" date="2018-11" db="EMBL/GenBank/DDBJ databases">
        <authorList>
            <consortium name="Pathogen Informatics"/>
        </authorList>
    </citation>
    <scope>NUCLEOTIDE SEQUENCE [LARGE SCALE GENOMIC DNA]</scope>
    <source>
        <strain evidence="16 17">Egypt</strain>
    </source>
</reference>
<evidence type="ECO:0000256" key="3">
    <source>
        <dbReference type="ARBA" id="ARBA00004922"/>
    </source>
</evidence>
<evidence type="ECO:0000256" key="12">
    <source>
        <dbReference type="ARBA" id="ARBA00023136"/>
    </source>
</evidence>
<evidence type="ECO:0000259" key="15">
    <source>
        <dbReference type="Pfam" id="PF08409"/>
    </source>
</evidence>
<feature type="transmembrane region" description="Helical" evidence="14">
    <location>
        <begin position="164"/>
        <end position="185"/>
    </location>
</feature>
<evidence type="ECO:0000256" key="5">
    <source>
        <dbReference type="ARBA" id="ARBA00012839"/>
    </source>
</evidence>
<evidence type="ECO:0000256" key="8">
    <source>
        <dbReference type="ARBA" id="ARBA00022737"/>
    </source>
</evidence>
<dbReference type="SUPFAM" id="SSF48452">
    <property type="entry name" value="TPR-like"/>
    <property type="match status" value="2"/>
</dbReference>
<feature type="repeat" description="TPR" evidence="13">
    <location>
        <begin position="315"/>
        <end position="348"/>
    </location>
</feature>
<gene>
    <name evidence="16" type="ORF">ECPE_LOCUS6550</name>
</gene>
<dbReference type="OrthoDB" id="66906at2759"/>
<evidence type="ECO:0000256" key="13">
    <source>
        <dbReference type="PROSITE-ProRule" id="PRU00339"/>
    </source>
</evidence>
<keyword evidence="6" id="KW-0808">Transferase</keyword>
<dbReference type="Pfam" id="PF08409">
    <property type="entry name" value="TMTC_DUF1736"/>
    <property type="match status" value="1"/>
</dbReference>
<evidence type="ECO:0000313" key="18">
    <source>
        <dbReference type="WBParaSite" id="ECPE_0000656301-mRNA-1"/>
    </source>
</evidence>
<evidence type="ECO:0000256" key="9">
    <source>
        <dbReference type="ARBA" id="ARBA00022803"/>
    </source>
</evidence>
<dbReference type="PROSITE" id="PS50005">
    <property type="entry name" value="TPR"/>
    <property type="match status" value="2"/>
</dbReference>
<dbReference type="PANTHER" id="PTHR44395:SF1">
    <property type="entry name" value="PROTEIN O-MANNOSYL-TRANSFERASE TMTC3"/>
    <property type="match status" value="1"/>
</dbReference>
<dbReference type="Gene3D" id="1.25.40.10">
    <property type="entry name" value="Tetratricopeptide repeat domain"/>
    <property type="match status" value="2"/>
</dbReference>
<reference evidence="18" key="1">
    <citation type="submission" date="2016-06" db="UniProtKB">
        <authorList>
            <consortium name="WormBaseParasite"/>
        </authorList>
    </citation>
    <scope>IDENTIFICATION</scope>
</reference>
<keyword evidence="11 14" id="KW-1133">Transmembrane helix</keyword>
<feature type="transmembrane region" description="Helical" evidence="14">
    <location>
        <begin position="225"/>
        <end position="247"/>
    </location>
</feature>
<feature type="domain" description="DUF1736" evidence="15">
    <location>
        <begin position="145"/>
        <end position="209"/>
    </location>
</feature>
<evidence type="ECO:0000256" key="11">
    <source>
        <dbReference type="ARBA" id="ARBA00022989"/>
    </source>
</evidence>
<evidence type="ECO:0000256" key="6">
    <source>
        <dbReference type="ARBA" id="ARBA00022679"/>
    </source>
</evidence>
<dbReference type="WBParaSite" id="ECPE_0000656301-mRNA-1">
    <property type="protein sequence ID" value="ECPE_0000656301-mRNA-1"/>
    <property type="gene ID" value="ECPE_0000656301"/>
</dbReference>
<keyword evidence="10" id="KW-0256">Endoplasmic reticulum</keyword>
<feature type="transmembrane region" description="Helical" evidence="14">
    <location>
        <begin position="86"/>
        <end position="104"/>
    </location>
</feature>
<evidence type="ECO:0000313" key="17">
    <source>
        <dbReference type="Proteomes" id="UP000272942"/>
    </source>
</evidence>
<comment type="pathway">
    <text evidence="3">Protein modification; protein glycosylation.</text>
</comment>
<dbReference type="UniPathway" id="UPA00378"/>
<sequence>MKAKDFAVFFVSFVVYLNAIPCGFVFDDASAVKDNQDLRPTTSWLELFKNDFWGTPMQQERSHKSYRPVTVLTFRWNYMLHELHPSGYHLVNVVLHSIVAVLFYRLSSGFLDEEAAFVSSLFFALPPVHTEAAKMMLVFANKLLPFDNPAAHATPLVRRLTHSYLIPVNLLLLLFPSGLCADWTVGSLRLIQDWTDPRNVCTVFAFGWLLFMTFWALLPHLSPRYTLTLVLALGLMVFPFLPASNLFFPVGFVVAERVLYTPSLGFSLLFGLGYSRGASEADEKLARHEVKSTDSIAYDEYNLFSSALKVNGNNAKMWNNVGHALEAEGRFEEALGYFRKAVKYIGSPNDIGARINVGRTYVNLRMPEKAEEAYFGALDYFPKPRKGQTYYTRVAPKDLMVFINLANLYMNKSPPQLDEAGQLLRRAISLRSDFVDAYQNYGSVLIKQGKLQEAEAAFRTAIIYQERNADLHYNLGVVLLDMSRKSEGMDSLKQALFLRQDHMVVVNIVSRSTSSRYVCASGWMGPILDSFASRGPFCATFQYNMIKGHAPI</sequence>
<dbReference type="InterPro" id="IPR013618">
    <property type="entry name" value="TMTC_DUF1736"/>
</dbReference>
<evidence type="ECO:0000256" key="14">
    <source>
        <dbReference type="SAM" id="Phobius"/>
    </source>
</evidence>
<feature type="repeat" description="TPR" evidence="13">
    <location>
        <begin position="435"/>
        <end position="468"/>
    </location>
</feature>
<keyword evidence="12 14" id="KW-0472">Membrane</keyword>
<organism evidence="18">
    <name type="scientific">Echinostoma caproni</name>
    <dbReference type="NCBI Taxonomy" id="27848"/>
    <lineage>
        <taxon>Eukaryota</taxon>
        <taxon>Metazoa</taxon>
        <taxon>Spiralia</taxon>
        <taxon>Lophotrochozoa</taxon>
        <taxon>Platyhelminthes</taxon>
        <taxon>Trematoda</taxon>
        <taxon>Digenea</taxon>
        <taxon>Plagiorchiida</taxon>
        <taxon>Echinostomata</taxon>
        <taxon>Echinostomatoidea</taxon>
        <taxon>Echinostomatidae</taxon>
        <taxon>Echinostoma</taxon>
    </lineage>
</organism>
<name>A0A183AHW5_9TREM</name>
<keyword evidence="7 14" id="KW-0812">Transmembrane</keyword>
<dbReference type="EC" id="2.4.1.109" evidence="5"/>
<dbReference type="GO" id="GO:0016020">
    <property type="term" value="C:membrane"/>
    <property type="evidence" value="ECO:0007669"/>
    <property type="project" value="UniProtKB-SubCell"/>
</dbReference>